<dbReference type="InterPro" id="IPR036291">
    <property type="entry name" value="NAD(P)-bd_dom_sf"/>
</dbReference>
<proteinExistence type="predicted"/>
<gene>
    <name evidence="1" type="ORF">MAC_08086</name>
</gene>
<name>E9EDY8_METAQ</name>
<evidence type="ECO:0000313" key="1">
    <source>
        <dbReference type="EMBL" id="EFY85880.1"/>
    </source>
</evidence>
<dbReference type="InParanoid" id="E9EDY8"/>
<dbReference type="PANTHER" id="PTHR14097">
    <property type="entry name" value="OXIDOREDUCTASE HTATIP2"/>
    <property type="match status" value="1"/>
</dbReference>
<evidence type="ECO:0008006" key="3">
    <source>
        <dbReference type="Google" id="ProtNLM"/>
    </source>
</evidence>
<evidence type="ECO:0000313" key="2">
    <source>
        <dbReference type="Proteomes" id="UP000002499"/>
    </source>
</evidence>
<reference evidence="1 2" key="1">
    <citation type="journal article" date="2011" name="PLoS Genet.">
        <title>Genome sequencing and comparative transcriptomics of the model entomopathogenic fungi Metarhizium anisopliae and M. acridum.</title>
        <authorList>
            <person name="Gao Q."/>
            <person name="Jin K."/>
            <person name="Ying S.H."/>
            <person name="Zhang Y."/>
            <person name="Xiao G."/>
            <person name="Shang Y."/>
            <person name="Duan Z."/>
            <person name="Hu X."/>
            <person name="Xie X.Q."/>
            <person name="Zhou G."/>
            <person name="Peng G."/>
            <person name="Luo Z."/>
            <person name="Huang W."/>
            <person name="Wang B."/>
            <person name="Fang W."/>
            <person name="Wang S."/>
            <person name="Zhong Y."/>
            <person name="Ma L.J."/>
            <person name="St Leger R.J."/>
            <person name="Zhao G.P."/>
            <person name="Pei Y."/>
            <person name="Feng M.G."/>
            <person name="Xia Y."/>
            <person name="Wang C."/>
        </authorList>
    </citation>
    <scope>NUCLEOTIDE SEQUENCE [LARGE SCALE GENOMIC DNA]</scope>
    <source>
        <strain evidence="1 2">CQMa 102</strain>
    </source>
</reference>
<dbReference type="HOGENOM" id="CLU_1678316_0_0_1"/>
<dbReference type="Proteomes" id="UP000002499">
    <property type="component" value="Unassembled WGS sequence"/>
</dbReference>
<sequence length="157" mass="17265">MKVIVAGATGLVGRHLLEQCISSSQITHIYTLSRKQLPNQIGTRAEVTAIRHDDFTSYPAGLLDQISDAEACLWAIGGLVQKFSSVEACKLANVTSTLAAATVFADHVAPHLKQGRKFRAKLKGVCLRYRTLTRIILRYIVRDQAGYMILVRARLSA</sequence>
<organism evidence="2">
    <name type="scientific">Metarhizium acridum (strain CQMa 102)</name>
    <dbReference type="NCBI Taxonomy" id="655827"/>
    <lineage>
        <taxon>Eukaryota</taxon>
        <taxon>Fungi</taxon>
        <taxon>Dikarya</taxon>
        <taxon>Ascomycota</taxon>
        <taxon>Pezizomycotina</taxon>
        <taxon>Sordariomycetes</taxon>
        <taxon>Hypocreomycetidae</taxon>
        <taxon>Hypocreales</taxon>
        <taxon>Clavicipitaceae</taxon>
        <taxon>Metarhizium</taxon>
    </lineage>
</organism>
<dbReference type="STRING" id="655827.E9EDY8"/>
<dbReference type="PANTHER" id="PTHR14097:SF9">
    <property type="entry name" value="EPIMERASE, PUTATIVE (AFU_ORTHOLOGUE AFUA_8G07320)-RELATED"/>
    <property type="match status" value="1"/>
</dbReference>
<dbReference type="SUPFAM" id="SSF51735">
    <property type="entry name" value="NAD(P)-binding Rossmann-fold domains"/>
    <property type="match status" value="1"/>
</dbReference>
<keyword evidence="2" id="KW-1185">Reference proteome</keyword>
<dbReference type="Gene3D" id="3.40.50.720">
    <property type="entry name" value="NAD(P)-binding Rossmann-like Domain"/>
    <property type="match status" value="1"/>
</dbReference>
<dbReference type="EMBL" id="GL698563">
    <property type="protein sequence ID" value="EFY85880.1"/>
    <property type="molecule type" value="Genomic_DNA"/>
</dbReference>
<protein>
    <recommendedName>
        <fullName evidence="3">Nucleoside-diphosphate-sugar epimerase</fullName>
    </recommendedName>
</protein>
<dbReference type="AlphaFoldDB" id="E9EDY8"/>
<dbReference type="OrthoDB" id="3535423at2759"/>
<accession>E9EDY8</accession>
<dbReference type="OMA" id="QCIANDN"/>